<dbReference type="InterPro" id="IPR052176">
    <property type="entry name" value="Glycosyl_Hydrlase_43_Enz"/>
</dbReference>
<keyword evidence="4" id="KW-0119">Carbohydrate metabolism</keyword>
<dbReference type="SUPFAM" id="SSF75005">
    <property type="entry name" value="Arabinanase/levansucrase/invertase"/>
    <property type="match status" value="1"/>
</dbReference>
<dbReference type="CDD" id="cd09003">
    <property type="entry name" value="GH43_XynD-like"/>
    <property type="match status" value="1"/>
</dbReference>
<organism evidence="7 8">
    <name type="scientific">Heminiphilus faecis</name>
    <dbReference type="NCBI Taxonomy" id="2601703"/>
    <lineage>
        <taxon>Bacteria</taxon>
        <taxon>Pseudomonadati</taxon>
        <taxon>Bacteroidota</taxon>
        <taxon>Bacteroidia</taxon>
        <taxon>Bacteroidales</taxon>
        <taxon>Muribaculaceae</taxon>
        <taxon>Heminiphilus</taxon>
    </lineage>
</organism>
<keyword evidence="2" id="KW-0858">Xylan degradation</keyword>
<dbReference type="Gene3D" id="2.60.120.260">
    <property type="entry name" value="Galactose-binding domain-like"/>
    <property type="match status" value="1"/>
</dbReference>
<comment type="similarity">
    <text evidence="1">Belongs to the glycosyl hydrolase 43 family.</text>
</comment>
<evidence type="ECO:0000256" key="4">
    <source>
        <dbReference type="ARBA" id="ARBA00023277"/>
    </source>
</evidence>
<proteinExistence type="inferred from homology"/>
<evidence type="ECO:0000313" key="8">
    <source>
        <dbReference type="Proteomes" id="UP001565200"/>
    </source>
</evidence>
<keyword evidence="8" id="KW-1185">Reference proteome</keyword>
<dbReference type="CDD" id="cd04084">
    <property type="entry name" value="CBM6_xylanase-like"/>
    <property type="match status" value="1"/>
</dbReference>
<dbReference type="EMBL" id="JBCLPP010000005">
    <property type="protein sequence ID" value="MEY8244504.1"/>
    <property type="molecule type" value="Genomic_DNA"/>
</dbReference>
<keyword evidence="5" id="KW-0326">Glycosidase</keyword>
<evidence type="ECO:0000256" key="1">
    <source>
        <dbReference type="ARBA" id="ARBA00009865"/>
    </source>
</evidence>
<dbReference type="InterPro" id="IPR041542">
    <property type="entry name" value="GH43_C2"/>
</dbReference>
<dbReference type="PANTHER" id="PTHR43772:SF2">
    <property type="entry name" value="PUTATIVE (AFU_ORTHOLOGUE AFUA_2G04480)-RELATED"/>
    <property type="match status" value="1"/>
</dbReference>
<dbReference type="SUPFAM" id="SSF49899">
    <property type="entry name" value="Concanavalin A-like lectins/glucanases"/>
    <property type="match status" value="1"/>
</dbReference>
<name>A0ABV4CSY4_9BACT</name>
<feature type="domain" description="Beta-xylosidase C-terminal Concanavalin A-like" evidence="6">
    <location>
        <begin position="36"/>
        <end position="214"/>
    </location>
</feature>
<sequence length="671" mass="73208">MNRIVSSLTALCVIAGSMTVNTDASSKNTKKSPDWDFNNPQLGTEWSYKAGDSAEKYSLTERGGFLRMRGGSPISEQKGATALVGRQQEHADFQASTRFEVAEGATAGITAYVAPDAHCDLCVEDGQIHFRYNAGGKRHDEVIGAAPEGFVEVKVKGTSDSYAFFYSTDGSDFKEAGHVDASLVNGASKSRGPVYIGLFAENNGYADFDCFKYREVIPEISPKLISKNGNPLLDFLFTADPTAVEHDGRLYVYATNDHQQYEGVGRDGKNTYEKIKTLAMMSTDDMVNWTYHGLINVGEIAPWIMASWAPSIIKRQESDGKTHFYLYFSNSGFGTGVLTATSPVGPWTSPLDKSLVDANTPGLGKCKVPFDPGAVIDADGTGWLSIGAGNSIIMRLGADMTSIDSEMKELPAPHHFEANELNYINGTYVYTYNTDWKDRSDWTASADVPTICSMSYMTSKTPLDSDSWKYHHHYLMNPGDYGFDYSNNHTHLNKYKDRWYVFYHTMSLQNSFNTDGGFRSVCVDEIKVDEDKLDIAMADQTLGGPAQLKPLDPFAIQQAATTVATKGVKYVPASEPGSMTAMPVEKEALIMVRGVEFSRKPSRCHVIASGKGTIEVRKGSADGELLATVNVDAAGAKLHKAKVAGTVGSDPCDLCFVLKGDGMGFGSWQFK</sequence>
<evidence type="ECO:0000259" key="6">
    <source>
        <dbReference type="Pfam" id="PF17851"/>
    </source>
</evidence>
<dbReference type="InterPro" id="IPR013320">
    <property type="entry name" value="ConA-like_dom_sf"/>
</dbReference>
<evidence type="ECO:0000256" key="5">
    <source>
        <dbReference type="ARBA" id="ARBA00023295"/>
    </source>
</evidence>
<reference evidence="7 8" key="1">
    <citation type="submission" date="2024-03" db="EMBL/GenBank/DDBJ databases">
        <title>Mouse gut bacterial collection (mGBC) of GemPharmatech.</title>
        <authorList>
            <person name="He Y."/>
            <person name="Dong L."/>
            <person name="Wu D."/>
            <person name="Gao X."/>
            <person name="Lin Z."/>
        </authorList>
    </citation>
    <scope>NUCLEOTIDE SEQUENCE [LARGE SCALE GENOMIC DNA]</scope>
    <source>
        <strain evidence="7 8">54-13</strain>
    </source>
</reference>
<dbReference type="Pfam" id="PF17851">
    <property type="entry name" value="GH43_C2"/>
    <property type="match status" value="1"/>
</dbReference>
<gene>
    <name evidence="7" type="ORF">AAK873_02590</name>
</gene>
<comment type="caution">
    <text evidence="7">The sequence shown here is derived from an EMBL/GenBank/DDBJ whole genome shotgun (WGS) entry which is preliminary data.</text>
</comment>
<dbReference type="InterPro" id="IPR023296">
    <property type="entry name" value="Glyco_hydro_beta-prop_sf"/>
</dbReference>
<dbReference type="Pfam" id="PF04616">
    <property type="entry name" value="Glyco_hydro_43"/>
    <property type="match status" value="1"/>
</dbReference>
<dbReference type="Gene3D" id="2.115.10.20">
    <property type="entry name" value="Glycosyl hydrolase domain, family 43"/>
    <property type="match status" value="1"/>
</dbReference>
<dbReference type="Gene3D" id="2.60.120.200">
    <property type="match status" value="1"/>
</dbReference>
<dbReference type="RefSeq" id="WP_235897902.1">
    <property type="nucleotide sequence ID" value="NZ_JBCLPP010000005.1"/>
</dbReference>
<keyword evidence="3" id="KW-0378">Hydrolase</keyword>
<dbReference type="PANTHER" id="PTHR43772">
    <property type="entry name" value="ENDO-1,4-BETA-XYLANASE"/>
    <property type="match status" value="1"/>
</dbReference>
<dbReference type="InterPro" id="IPR006710">
    <property type="entry name" value="Glyco_hydro_43"/>
</dbReference>
<evidence type="ECO:0000256" key="3">
    <source>
        <dbReference type="ARBA" id="ARBA00022801"/>
    </source>
</evidence>
<protein>
    <submittedName>
        <fullName evidence="7">Family 43 glycosylhydrolase</fullName>
    </submittedName>
</protein>
<dbReference type="Proteomes" id="UP001565200">
    <property type="component" value="Unassembled WGS sequence"/>
</dbReference>
<keyword evidence="2" id="KW-0624">Polysaccharide degradation</keyword>
<accession>A0ABV4CSY4</accession>
<evidence type="ECO:0000256" key="2">
    <source>
        <dbReference type="ARBA" id="ARBA00022651"/>
    </source>
</evidence>
<evidence type="ECO:0000313" key="7">
    <source>
        <dbReference type="EMBL" id="MEY8244504.1"/>
    </source>
</evidence>